<dbReference type="Gene3D" id="1.25.40.10">
    <property type="entry name" value="Tetratricopeptide repeat domain"/>
    <property type="match status" value="1"/>
</dbReference>
<dbReference type="PANTHER" id="PTHR15544">
    <property type="entry name" value="OSMOSIS RESPONSIVE FACTOR"/>
    <property type="match status" value="1"/>
</dbReference>
<dbReference type="AlphaFoldDB" id="W4GW11"/>
<dbReference type="RefSeq" id="XP_009827345.1">
    <property type="nucleotide sequence ID" value="XM_009829043.1"/>
</dbReference>
<dbReference type="SUPFAM" id="SSF48452">
    <property type="entry name" value="TPR-like"/>
    <property type="match status" value="1"/>
</dbReference>
<dbReference type="EMBL" id="KI913120">
    <property type="protein sequence ID" value="ETV83915.1"/>
    <property type="molecule type" value="Genomic_DNA"/>
</dbReference>
<evidence type="ECO:0000256" key="1">
    <source>
        <dbReference type="SAM" id="MobiDB-lite"/>
    </source>
</evidence>
<proteinExistence type="predicted"/>
<feature type="region of interest" description="Disordered" evidence="1">
    <location>
        <begin position="11"/>
        <end position="31"/>
    </location>
</feature>
<evidence type="ECO:0000313" key="2">
    <source>
        <dbReference type="EMBL" id="ETV83915.1"/>
    </source>
</evidence>
<dbReference type="SMART" id="SM00028">
    <property type="entry name" value="TPR"/>
    <property type="match status" value="3"/>
</dbReference>
<gene>
    <name evidence="2" type="ORF">H257_04503</name>
</gene>
<sequence>MAQRDPAAAISMHLGVKKRKHNDTSKRTTSGELASSLAPCFLSQSQLEGMSDYDYADMDHNAFSPSPQVMTLEDTILKVKRLQAEGNTLAEAGLFQAAIARWQHGLDIDPTNGTLYELQAQAYLASNDVFRSIQAASRATELCPEWSDAFATLAHCQFNFGELELAHAALSQALLLETDAGQQLEWQVELDEMVALLAEQARRVAAACTVTTPSSSPDQDQVRTCKANLCRRSVHWS</sequence>
<dbReference type="InterPro" id="IPR019734">
    <property type="entry name" value="TPR_rpt"/>
</dbReference>
<dbReference type="InterPro" id="IPR011990">
    <property type="entry name" value="TPR-like_helical_dom_sf"/>
</dbReference>
<dbReference type="GeneID" id="20806499"/>
<dbReference type="STRING" id="112090.W4GW11"/>
<reference evidence="2" key="1">
    <citation type="submission" date="2013-12" db="EMBL/GenBank/DDBJ databases">
        <title>The Genome Sequence of Aphanomyces astaci APO3.</title>
        <authorList>
            <consortium name="The Broad Institute Genomics Platform"/>
            <person name="Russ C."/>
            <person name="Tyler B."/>
            <person name="van West P."/>
            <person name="Dieguez-Uribeondo J."/>
            <person name="Young S.K."/>
            <person name="Zeng Q."/>
            <person name="Gargeya S."/>
            <person name="Fitzgerald M."/>
            <person name="Abouelleil A."/>
            <person name="Alvarado L."/>
            <person name="Chapman S.B."/>
            <person name="Gainer-Dewar J."/>
            <person name="Goldberg J."/>
            <person name="Griggs A."/>
            <person name="Gujja S."/>
            <person name="Hansen M."/>
            <person name="Howarth C."/>
            <person name="Imamovic A."/>
            <person name="Ireland A."/>
            <person name="Larimer J."/>
            <person name="McCowan C."/>
            <person name="Murphy C."/>
            <person name="Pearson M."/>
            <person name="Poon T.W."/>
            <person name="Priest M."/>
            <person name="Roberts A."/>
            <person name="Saif S."/>
            <person name="Shea T."/>
            <person name="Sykes S."/>
            <person name="Wortman J."/>
            <person name="Nusbaum C."/>
            <person name="Birren B."/>
        </authorList>
    </citation>
    <scope>NUCLEOTIDE SEQUENCE [LARGE SCALE GENOMIC DNA]</scope>
    <source>
        <strain evidence="2">APO3</strain>
    </source>
</reference>
<dbReference type="VEuPathDB" id="FungiDB:H257_04503"/>
<dbReference type="PANTHER" id="PTHR15544:SF0">
    <property type="entry name" value="TETRATRICOPEPTIDE REPEAT PROTEIN 33"/>
    <property type="match status" value="1"/>
</dbReference>
<name>W4GW11_APHAT</name>
<organism evidence="2">
    <name type="scientific">Aphanomyces astaci</name>
    <name type="common">Crayfish plague agent</name>
    <dbReference type="NCBI Taxonomy" id="112090"/>
    <lineage>
        <taxon>Eukaryota</taxon>
        <taxon>Sar</taxon>
        <taxon>Stramenopiles</taxon>
        <taxon>Oomycota</taxon>
        <taxon>Saprolegniomycetes</taxon>
        <taxon>Saprolegniales</taxon>
        <taxon>Verrucalvaceae</taxon>
        <taxon>Aphanomyces</taxon>
    </lineage>
</organism>
<protein>
    <submittedName>
        <fullName evidence="2">Uncharacterized protein</fullName>
    </submittedName>
</protein>
<accession>W4GW11</accession>
<dbReference type="InterPro" id="IPR052658">
    <property type="entry name" value="TPR-containing"/>
</dbReference>
<dbReference type="OrthoDB" id="2423701at2759"/>